<reference evidence="2" key="1">
    <citation type="journal article" date="2019" name="Beilstein J. Org. Chem.">
        <title>Nanangenines: drimane sesquiterpenoids as the dominant metabolite cohort of a novel Australian fungus, Aspergillus nanangensis.</title>
        <authorList>
            <person name="Lacey H.J."/>
            <person name="Gilchrist C.L.M."/>
            <person name="Crombie A."/>
            <person name="Kalaitzis J.A."/>
            <person name="Vuong D."/>
            <person name="Rutledge P.J."/>
            <person name="Turner P."/>
            <person name="Pitt J.I."/>
            <person name="Lacey E."/>
            <person name="Chooi Y.H."/>
            <person name="Piggott A.M."/>
        </authorList>
    </citation>
    <scope>NUCLEOTIDE SEQUENCE</scope>
    <source>
        <strain evidence="2">MST-FP2251</strain>
    </source>
</reference>
<keyword evidence="3" id="KW-1185">Reference proteome</keyword>
<dbReference type="AlphaFoldDB" id="A0AAD4GUM3"/>
<evidence type="ECO:0000313" key="3">
    <source>
        <dbReference type="Proteomes" id="UP001194746"/>
    </source>
</evidence>
<dbReference type="Proteomes" id="UP001194746">
    <property type="component" value="Unassembled WGS sequence"/>
</dbReference>
<dbReference type="EMBL" id="VCAU01000032">
    <property type="protein sequence ID" value="KAF9889871.1"/>
    <property type="molecule type" value="Genomic_DNA"/>
</dbReference>
<evidence type="ECO:0000313" key="2">
    <source>
        <dbReference type="EMBL" id="KAF9889871.1"/>
    </source>
</evidence>
<name>A0AAD4GUM3_ASPNN</name>
<reference evidence="2" key="2">
    <citation type="submission" date="2020-02" db="EMBL/GenBank/DDBJ databases">
        <authorList>
            <person name="Gilchrist C.L.M."/>
            <person name="Chooi Y.-H."/>
        </authorList>
    </citation>
    <scope>NUCLEOTIDE SEQUENCE</scope>
    <source>
        <strain evidence="2">MST-FP2251</strain>
    </source>
</reference>
<protein>
    <submittedName>
        <fullName evidence="2">Uncharacterized protein</fullName>
    </submittedName>
</protein>
<feature type="region of interest" description="Disordered" evidence="1">
    <location>
        <begin position="1"/>
        <end position="21"/>
    </location>
</feature>
<feature type="compositionally biased region" description="Polar residues" evidence="1">
    <location>
        <begin position="196"/>
        <end position="210"/>
    </location>
</feature>
<accession>A0AAD4GUM3</accession>
<proteinExistence type="predicted"/>
<comment type="caution">
    <text evidence="2">The sequence shown here is derived from an EMBL/GenBank/DDBJ whole genome shotgun (WGS) entry which is preliminary data.</text>
</comment>
<sequence length="217" mass="24935">MARSKYPRFSDPNREGLPVQRQSTMFSPTKPLYTPLYPCGLLGHGLSLFHWSLDSWHRKHGSPPPPFATNTADDPQRFKAYSRTDEQLDVYMVQITNPCTYKLLVIRSSVNWPYQVVVSDYRPRNSPVQNTFLLKWPVLDKGPTECFVIRTVGPHYTYYPKEWEFEDEGWKQIDQTESSEAAVPLPRALVAPEPDLSQTVESKAAKQSSQEQEHPPP</sequence>
<evidence type="ECO:0000256" key="1">
    <source>
        <dbReference type="SAM" id="MobiDB-lite"/>
    </source>
</evidence>
<organism evidence="2 3">
    <name type="scientific">Aspergillus nanangensis</name>
    <dbReference type="NCBI Taxonomy" id="2582783"/>
    <lineage>
        <taxon>Eukaryota</taxon>
        <taxon>Fungi</taxon>
        <taxon>Dikarya</taxon>
        <taxon>Ascomycota</taxon>
        <taxon>Pezizomycotina</taxon>
        <taxon>Eurotiomycetes</taxon>
        <taxon>Eurotiomycetidae</taxon>
        <taxon>Eurotiales</taxon>
        <taxon>Aspergillaceae</taxon>
        <taxon>Aspergillus</taxon>
        <taxon>Aspergillus subgen. Circumdati</taxon>
    </lineage>
</organism>
<gene>
    <name evidence="2" type="ORF">FE257_006961</name>
</gene>
<feature type="region of interest" description="Disordered" evidence="1">
    <location>
        <begin position="192"/>
        <end position="217"/>
    </location>
</feature>